<reference evidence="4" key="1">
    <citation type="submission" date="2016-11" db="EMBL/GenBank/DDBJ databases">
        <authorList>
            <person name="Varghese N."/>
            <person name="Submissions S."/>
        </authorList>
    </citation>
    <scope>NUCLEOTIDE SEQUENCE [LARGE SCALE GENOMIC DNA]</scope>
    <source>
        <strain evidence="4">GAS401</strain>
    </source>
</reference>
<feature type="signal peptide" evidence="2">
    <location>
        <begin position="1"/>
        <end position="22"/>
    </location>
</feature>
<feature type="chain" id="PRO_5009929575" evidence="2">
    <location>
        <begin position="23"/>
        <end position="106"/>
    </location>
</feature>
<sequence>MKNLFVLGVVVCAAFAGPAAFARGGGSHGGGMGLHPSSSAATGIPVTGGAFGERPGSPGTNSLGTALSTSGFSNSQKKGPLLGTSPAVDREDAKVEKMISSICRGC</sequence>
<organism evidence="3 4">
    <name type="scientific">Bradyrhizobium erythrophlei</name>
    <dbReference type="NCBI Taxonomy" id="1437360"/>
    <lineage>
        <taxon>Bacteria</taxon>
        <taxon>Pseudomonadati</taxon>
        <taxon>Pseudomonadota</taxon>
        <taxon>Alphaproteobacteria</taxon>
        <taxon>Hyphomicrobiales</taxon>
        <taxon>Nitrobacteraceae</taxon>
        <taxon>Bradyrhizobium</taxon>
    </lineage>
</organism>
<keyword evidence="2" id="KW-0732">Signal</keyword>
<feature type="compositionally biased region" description="Polar residues" evidence="1">
    <location>
        <begin position="58"/>
        <end position="77"/>
    </location>
</feature>
<dbReference type="Proteomes" id="UP000184096">
    <property type="component" value="Chromosome I"/>
</dbReference>
<keyword evidence="4" id="KW-1185">Reference proteome</keyword>
<evidence type="ECO:0000256" key="1">
    <source>
        <dbReference type="SAM" id="MobiDB-lite"/>
    </source>
</evidence>
<evidence type="ECO:0000256" key="2">
    <source>
        <dbReference type="SAM" id="SignalP"/>
    </source>
</evidence>
<dbReference type="OrthoDB" id="8256380at2"/>
<evidence type="ECO:0000313" key="4">
    <source>
        <dbReference type="Proteomes" id="UP000184096"/>
    </source>
</evidence>
<evidence type="ECO:0000313" key="3">
    <source>
        <dbReference type="EMBL" id="SHN75455.1"/>
    </source>
</evidence>
<protein>
    <submittedName>
        <fullName evidence="3">Uncharacterized protein</fullName>
    </submittedName>
</protein>
<dbReference type="AlphaFoldDB" id="A0A1M7TXQ4"/>
<dbReference type="RefSeq" id="WP_072826120.1">
    <property type="nucleotide sequence ID" value="NZ_LT670849.1"/>
</dbReference>
<dbReference type="EMBL" id="LT670849">
    <property type="protein sequence ID" value="SHN75455.1"/>
    <property type="molecule type" value="Genomic_DNA"/>
</dbReference>
<feature type="region of interest" description="Disordered" evidence="1">
    <location>
        <begin position="26"/>
        <end position="87"/>
    </location>
</feature>
<accession>A0A1M7TXQ4</accession>
<proteinExistence type="predicted"/>
<gene>
    <name evidence="3" type="ORF">SAMN05444170_2963</name>
</gene>
<name>A0A1M7TXQ4_9BRAD</name>